<feature type="transmembrane region" description="Helical" evidence="7">
    <location>
        <begin position="38"/>
        <end position="57"/>
    </location>
</feature>
<proteinExistence type="inferred from homology"/>
<feature type="transmembrane region" description="Helical" evidence="7">
    <location>
        <begin position="275"/>
        <end position="293"/>
    </location>
</feature>
<feature type="transmembrane region" description="Helical" evidence="7">
    <location>
        <begin position="12"/>
        <end position="32"/>
    </location>
</feature>
<keyword evidence="10" id="KW-1185">Reference proteome</keyword>
<evidence type="ECO:0000256" key="2">
    <source>
        <dbReference type="ARBA" id="ARBA00007362"/>
    </source>
</evidence>
<dbReference type="PANTHER" id="PTHR32322:SF18">
    <property type="entry name" value="S-ADENOSYLMETHIONINE_S-ADENOSYLHOMOCYSTEINE TRANSPORTER"/>
    <property type="match status" value="1"/>
</dbReference>
<comment type="subcellular location">
    <subcellularLocation>
        <location evidence="1">Cell membrane</location>
        <topology evidence="1">Multi-pass membrane protein</topology>
    </subcellularLocation>
</comment>
<keyword evidence="5 7" id="KW-1133">Transmembrane helix</keyword>
<feature type="transmembrane region" description="Helical" evidence="7">
    <location>
        <begin position="124"/>
        <end position="144"/>
    </location>
</feature>
<feature type="domain" description="EamA" evidence="8">
    <location>
        <begin position="9"/>
        <end position="137"/>
    </location>
</feature>
<evidence type="ECO:0000256" key="7">
    <source>
        <dbReference type="SAM" id="Phobius"/>
    </source>
</evidence>
<dbReference type="EMBL" id="BIFS01000001">
    <property type="protein sequence ID" value="GCE19621.1"/>
    <property type="molecule type" value="Genomic_DNA"/>
</dbReference>
<evidence type="ECO:0000256" key="4">
    <source>
        <dbReference type="ARBA" id="ARBA00022692"/>
    </source>
</evidence>
<dbReference type="Pfam" id="PF00892">
    <property type="entry name" value="EamA"/>
    <property type="match status" value="2"/>
</dbReference>
<dbReference type="InterPro" id="IPR037185">
    <property type="entry name" value="EmrE-like"/>
</dbReference>
<keyword evidence="6 7" id="KW-0472">Membrane</keyword>
<evidence type="ECO:0000256" key="6">
    <source>
        <dbReference type="ARBA" id="ARBA00023136"/>
    </source>
</evidence>
<sequence length="310" mass="33439">MQTRSSYSFGAGALLLAVICWGMAPVATRYLLSHLTPLQLILVRFTISSLLLLPTLLQLRNQHWSRRDIGLAILCGLLNSIGYNLIVAFGLNFIPASLAGILIATEPIWILLLSMRLTHERPHWSVWLGLALAAIGIGVGALMGDTTGISFTTTQLLGAGLTLLAAFMWSAYTILVRPLTTKYGARNCTGLTTLIGTLPLLVFYTPQLASHLLLFNAFGWLALLLLTVGSTVIATILWNYGVASMPGSQAGLFLYLVPLVSVAGGSLFLHEAITSGLLLSGVLILLGVCIAQTRQFRAQYTQHEPPLKRT</sequence>
<keyword evidence="3" id="KW-1003">Cell membrane</keyword>
<evidence type="ECO:0000313" key="9">
    <source>
        <dbReference type="EMBL" id="GCE19621.1"/>
    </source>
</evidence>
<reference evidence="10" key="1">
    <citation type="submission" date="2018-12" db="EMBL/GenBank/DDBJ databases">
        <title>Tengunoibacter tsumagoiensis gen. nov., sp. nov., Dictyobacter kobayashii sp. nov., D. alpinus sp. nov., and D. joshuensis sp. nov. and description of Dictyobacteraceae fam. nov. within the order Ktedonobacterales isolated from Tengu-no-mugimeshi.</title>
        <authorList>
            <person name="Wang C.M."/>
            <person name="Zheng Y."/>
            <person name="Sakai Y."/>
            <person name="Toyoda A."/>
            <person name="Minakuchi Y."/>
            <person name="Abe K."/>
            <person name="Yokota A."/>
            <person name="Yabe S."/>
        </authorList>
    </citation>
    <scope>NUCLEOTIDE SEQUENCE [LARGE SCALE GENOMIC DNA]</scope>
    <source>
        <strain evidence="10">Uno11</strain>
    </source>
</reference>
<dbReference type="SUPFAM" id="SSF103481">
    <property type="entry name" value="Multidrug resistance efflux transporter EmrE"/>
    <property type="match status" value="2"/>
</dbReference>
<evidence type="ECO:0000259" key="8">
    <source>
        <dbReference type="Pfam" id="PF00892"/>
    </source>
</evidence>
<gene>
    <name evidence="9" type="ORF">KDK_34210</name>
</gene>
<comment type="caution">
    <text evidence="9">The sequence shown here is derived from an EMBL/GenBank/DDBJ whole genome shotgun (WGS) entry which is preliminary data.</text>
</comment>
<dbReference type="PANTHER" id="PTHR32322">
    <property type="entry name" value="INNER MEMBRANE TRANSPORTER"/>
    <property type="match status" value="1"/>
</dbReference>
<evidence type="ECO:0000256" key="1">
    <source>
        <dbReference type="ARBA" id="ARBA00004651"/>
    </source>
</evidence>
<organism evidence="9 10">
    <name type="scientific">Dictyobacter kobayashii</name>
    <dbReference type="NCBI Taxonomy" id="2014872"/>
    <lineage>
        <taxon>Bacteria</taxon>
        <taxon>Bacillati</taxon>
        <taxon>Chloroflexota</taxon>
        <taxon>Ktedonobacteria</taxon>
        <taxon>Ktedonobacterales</taxon>
        <taxon>Dictyobacteraceae</taxon>
        <taxon>Dictyobacter</taxon>
    </lineage>
</organism>
<dbReference type="InterPro" id="IPR050638">
    <property type="entry name" value="AA-Vitamin_Transporters"/>
</dbReference>
<dbReference type="RefSeq" id="WP_126551466.1">
    <property type="nucleotide sequence ID" value="NZ_BIFS01000001.1"/>
</dbReference>
<dbReference type="Proteomes" id="UP000287188">
    <property type="component" value="Unassembled WGS sequence"/>
</dbReference>
<dbReference type="GO" id="GO:0005886">
    <property type="term" value="C:plasma membrane"/>
    <property type="evidence" value="ECO:0007669"/>
    <property type="project" value="UniProtKB-SubCell"/>
</dbReference>
<name>A0A402AKH3_9CHLR</name>
<comment type="similarity">
    <text evidence="2">Belongs to the EamA transporter family.</text>
</comment>
<feature type="transmembrane region" description="Helical" evidence="7">
    <location>
        <begin position="69"/>
        <end position="87"/>
    </location>
</feature>
<evidence type="ECO:0000256" key="5">
    <source>
        <dbReference type="ARBA" id="ARBA00022989"/>
    </source>
</evidence>
<feature type="transmembrane region" description="Helical" evidence="7">
    <location>
        <begin position="188"/>
        <end position="205"/>
    </location>
</feature>
<dbReference type="AlphaFoldDB" id="A0A402AKH3"/>
<dbReference type="OrthoDB" id="155707at2"/>
<feature type="transmembrane region" description="Helical" evidence="7">
    <location>
        <begin position="156"/>
        <end position="176"/>
    </location>
</feature>
<keyword evidence="4 7" id="KW-0812">Transmembrane</keyword>
<feature type="transmembrane region" description="Helical" evidence="7">
    <location>
        <begin position="93"/>
        <end position="112"/>
    </location>
</feature>
<evidence type="ECO:0000313" key="10">
    <source>
        <dbReference type="Proteomes" id="UP000287188"/>
    </source>
</evidence>
<feature type="transmembrane region" description="Helical" evidence="7">
    <location>
        <begin position="217"/>
        <end position="240"/>
    </location>
</feature>
<accession>A0A402AKH3</accession>
<protein>
    <submittedName>
        <fullName evidence="9">Multidrug transporter</fullName>
    </submittedName>
</protein>
<dbReference type="InterPro" id="IPR000620">
    <property type="entry name" value="EamA_dom"/>
</dbReference>
<feature type="transmembrane region" description="Helical" evidence="7">
    <location>
        <begin position="252"/>
        <end position="269"/>
    </location>
</feature>
<feature type="domain" description="EamA" evidence="8">
    <location>
        <begin position="157"/>
        <end position="290"/>
    </location>
</feature>
<evidence type="ECO:0000256" key="3">
    <source>
        <dbReference type="ARBA" id="ARBA00022475"/>
    </source>
</evidence>